<keyword evidence="3" id="KW-1185">Reference proteome</keyword>
<dbReference type="Proteomes" id="UP001597118">
    <property type="component" value="Unassembled WGS sequence"/>
</dbReference>
<feature type="signal peptide" evidence="1">
    <location>
        <begin position="1"/>
        <end position="23"/>
    </location>
</feature>
<sequence length="378" mass="42768">MKKTLLTCFLTFFCLSIFFNSNAQVPDSTWGQSFDKYPTFRFKGLFQSRFTTSLNDGVDVTGLHHDQGKITSNSFSIKYMRAQMQAAISERTEVVALINLADFKSDPKTKVLENAYLKYTFSPKLAFTVGQFRPWFGIEETHPVDIIKSLDWSNQYSEFGKIGWTSFQIGISAGGRANIGKLPVQYAVSVVNGNGKNQISDNNSGKHYMARTVAVLSKKYNVNLGLNGGLAEVEPGTAYAWGIDATGKIPLSHKWSFDIQVEGKQAINHTLYMAQNNPGNLDDYRIRGIYVLPNFRYEIKHKNLSSIEASCRYEYLDPNFHQASNARQTYTPMVGLEFLKDYGARIQLGMQIDRYKTQIINTNTYNGNLMIVQVQTRF</sequence>
<protein>
    <submittedName>
        <fullName evidence="2">Porin</fullName>
    </submittedName>
</protein>
<keyword evidence="1" id="KW-0732">Signal</keyword>
<dbReference type="Gene3D" id="2.40.160.10">
    <property type="entry name" value="Porin"/>
    <property type="match status" value="1"/>
</dbReference>
<evidence type="ECO:0000256" key="1">
    <source>
        <dbReference type="SAM" id="SignalP"/>
    </source>
</evidence>
<dbReference type="InterPro" id="IPR010870">
    <property type="entry name" value="Porin_O/P"/>
</dbReference>
<dbReference type="InterPro" id="IPR023614">
    <property type="entry name" value="Porin_dom_sf"/>
</dbReference>
<evidence type="ECO:0000313" key="2">
    <source>
        <dbReference type="EMBL" id="MFD1630441.1"/>
    </source>
</evidence>
<evidence type="ECO:0000313" key="3">
    <source>
        <dbReference type="Proteomes" id="UP001597118"/>
    </source>
</evidence>
<dbReference type="RefSeq" id="WP_379662818.1">
    <property type="nucleotide sequence ID" value="NZ_JBHUDG010000017.1"/>
</dbReference>
<reference evidence="3" key="1">
    <citation type="journal article" date="2019" name="Int. J. Syst. Evol. Microbiol.">
        <title>The Global Catalogue of Microorganisms (GCM) 10K type strain sequencing project: providing services to taxonomists for standard genome sequencing and annotation.</title>
        <authorList>
            <consortium name="The Broad Institute Genomics Platform"/>
            <consortium name="The Broad Institute Genome Sequencing Center for Infectious Disease"/>
            <person name="Wu L."/>
            <person name="Ma J."/>
        </authorList>
    </citation>
    <scope>NUCLEOTIDE SEQUENCE [LARGE SCALE GENOMIC DNA]</scope>
    <source>
        <strain evidence="3">CCUG 53762</strain>
    </source>
</reference>
<accession>A0ABW4IFR3</accession>
<dbReference type="EMBL" id="JBHUDG010000017">
    <property type="protein sequence ID" value="MFD1630441.1"/>
    <property type="molecule type" value="Genomic_DNA"/>
</dbReference>
<gene>
    <name evidence="2" type="ORF">ACFSAH_11165</name>
</gene>
<name>A0ABW4IFR3_9SPHI</name>
<feature type="chain" id="PRO_5045104172" evidence="1">
    <location>
        <begin position="24"/>
        <end position="378"/>
    </location>
</feature>
<dbReference type="Pfam" id="PF07396">
    <property type="entry name" value="Porin_O_P"/>
    <property type="match status" value="1"/>
</dbReference>
<proteinExistence type="predicted"/>
<comment type="caution">
    <text evidence="2">The sequence shown here is derived from an EMBL/GenBank/DDBJ whole genome shotgun (WGS) entry which is preliminary data.</text>
</comment>
<organism evidence="2 3">
    <name type="scientific">Pseudopedobacter beijingensis</name>
    <dbReference type="NCBI Taxonomy" id="1207056"/>
    <lineage>
        <taxon>Bacteria</taxon>
        <taxon>Pseudomonadati</taxon>
        <taxon>Bacteroidota</taxon>
        <taxon>Sphingobacteriia</taxon>
        <taxon>Sphingobacteriales</taxon>
        <taxon>Sphingobacteriaceae</taxon>
        <taxon>Pseudopedobacter</taxon>
    </lineage>
</organism>